<feature type="compositionally biased region" description="Basic and acidic residues" evidence="2">
    <location>
        <begin position="418"/>
        <end position="428"/>
    </location>
</feature>
<dbReference type="Gene3D" id="1.20.1260.20">
    <property type="entry name" value="PPE superfamily"/>
    <property type="match status" value="1"/>
</dbReference>
<dbReference type="AlphaFoldDB" id="A0A2A9F975"/>
<evidence type="ECO:0000256" key="2">
    <source>
        <dbReference type="SAM" id="MobiDB-lite"/>
    </source>
</evidence>
<dbReference type="InterPro" id="IPR000030">
    <property type="entry name" value="PPE_dom"/>
</dbReference>
<name>A0A2A9F975_9PSEU</name>
<dbReference type="EMBL" id="PDJK01000002">
    <property type="protein sequence ID" value="PFG47336.1"/>
    <property type="molecule type" value="Genomic_DNA"/>
</dbReference>
<dbReference type="Proteomes" id="UP000243542">
    <property type="component" value="Unassembled WGS sequence"/>
</dbReference>
<dbReference type="Pfam" id="PF00823">
    <property type="entry name" value="PPE"/>
    <property type="match status" value="1"/>
</dbReference>
<reference evidence="4 5" key="1">
    <citation type="submission" date="2017-10" db="EMBL/GenBank/DDBJ databases">
        <title>Sequencing the genomes of 1000 actinobacteria strains.</title>
        <authorList>
            <person name="Klenk H.-P."/>
        </authorList>
    </citation>
    <scope>NUCLEOTIDE SEQUENCE [LARGE SCALE GENOMIC DNA]</scope>
    <source>
        <strain evidence="4 5">DSM 46092</strain>
    </source>
</reference>
<feature type="compositionally biased region" description="Basic and acidic residues" evidence="2">
    <location>
        <begin position="379"/>
        <end position="397"/>
    </location>
</feature>
<evidence type="ECO:0000313" key="4">
    <source>
        <dbReference type="EMBL" id="PFG47336.1"/>
    </source>
</evidence>
<dbReference type="SUPFAM" id="SSF140459">
    <property type="entry name" value="PE/PPE dimer-like"/>
    <property type="match status" value="1"/>
</dbReference>
<feature type="compositionally biased region" description="Low complexity" evidence="2">
    <location>
        <begin position="347"/>
        <end position="362"/>
    </location>
</feature>
<accession>A0A2A9F975</accession>
<organism evidence="4 5">
    <name type="scientific">Amycolatopsis sulphurea</name>
    <dbReference type="NCBI Taxonomy" id="76022"/>
    <lineage>
        <taxon>Bacteria</taxon>
        <taxon>Bacillati</taxon>
        <taxon>Actinomycetota</taxon>
        <taxon>Actinomycetes</taxon>
        <taxon>Pseudonocardiales</taxon>
        <taxon>Pseudonocardiaceae</taxon>
        <taxon>Amycolatopsis</taxon>
    </lineage>
</organism>
<comment type="caution">
    <text evidence="4">The sequence shown here is derived from an EMBL/GenBank/DDBJ whole genome shotgun (WGS) entry which is preliminary data.</text>
</comment>
<feature type="compositionally biased region" description="Gly residues" evidence="2">
    <location>
        <begin position="232"/>
        <end position="245"/>
    </location>
</feature>
<feature type="domain" description="PPE" evidence="3">
    <location>
        <begin position="14"/>
        <end position="107"/>
    </location>
</feature>
<evidence type="ECO:0000313" key="5">
    <source>
        <dbReference type="Proteomes" id="UP000243542"/>
    </source>
</evidence>
<comment type="similarity">
    <text evidence="1">Belongs to the mycobacterial PPE family.</text>
</comment>
<evidence type="ECO:0000259" key="3">
    <source>
        <dbReference type="Pfam" id="PF00823"/>
    </source>
</evidence>
<feature type="region of interest" description="Disordered" evidence="2">
    <location>
        <begin position="178"/>
        <end position="428"/>
    </location>
</feature>
<proteinExistence type="inferred from homology"/>
<feature type="compositionally biased region" description="Gly residues" evidence="2">
    <location>
        <begin position="318"/>
        <end position="346"/>
    </location>
</feature>
<evidence type="ECO:0000256" key="1">
    <source>
        <dbReference type="ARBA" id="ARBA00010652"/>
    </source>
</evidence>
<gene>
    <name evidence="4" type="ORF">ATK36_2373</name>
</gene>
<dbReference type="InterPro" id="IPR038332">
    <property type="entry name" value="PPE_sf"/>
</dbReference>
<feature type="compositionally biased region" description="Low complexity" evidence="2">
    <location>
        <begin position="211"/>
        <end position="224"/>
    </location>
</feature>
<keyword evidence="5" id="KW-1185">Reference proteome</keyword>
<sequence length="428" mass="43214">MTGDSLSAADIYRQLTGGAGPGSLSDTHQAADRLSRNLEARAARIADLAGFLRGAWQGAAADEALANSCMPLMAAAADDGVHLALARAAANDQISAFQAVKNSVRPVAPHQPELTAQDVRIMFGGQGENYFTKVARWQDDVQHNIDVFGGYHTATGANTARIPAQYSTLDDTGAVVRLAGNGGQHGPAVGKPGHGDGLVPSGYPGEVRRTPSGGQVPSGPVSSGDQWIPDGDGPGGPGDGQGDGHGPTQRKSTSSPAPSGDGVHPDAPSLPGPRQSPSTRVSAYQPDPAPPVVSSPDEPYRFGPTGQSVNPIGSDGQSAGGGSPGDGVDGGSGRAGSPRGGPGSGAGKAAESASARGAPPRATEGEKNGAMAGPGMAGRKKDDDKEKKSPAYLREADSDGLFGGSDVRPVPPVLGEMPRQRTESRQQE</sequence>
<protein>
    <submittedName>
        <fullName evidence="4">PPE family protein</fullName>
    </submittedName>
</protein>